<dbReference type="InterPro" id="IPR008147">
    <property type="entry name" value="Gln_synt_N"/>
</dbReference>
<dbReference type="InParanoid" id="A0A803JKF1"/>
<dbReference type="PANTHER" id="PTHR43407:SF1">
    <property type="entry name" value="LENGSIN"/>
    <property type="match status" value="1"/>
</dbReference>
<evidence type="ECO:0000256" key="5">
    <source>
        <dbReference type="ARBA" id="ARBA00042675"/>
    </source>
</evidence>
<dbReference type="GO" id="GO:0004356">
    <property type="term" value="F:glutamine synthetase activity"/>
    <property type="evidence" value="ECO:0007669"/>
    <property type="project" value="InterPro"/>
</dbReference>
<dbReference type="FunCoup" id="A0A803JKF1">
    <property type="interactions" value="84"/>
</dbReference>
<evidence type="ECO:0000256" key="7">
    <source>
        <dbReference type="RuleBase" id="RU000384"/>
    </source>
</evidence>
<dbReference type="Pfam" id="PF00120">
    <property type="entry name" value="Gln-synt_C"/>
    <property type="match status" value="1"/>
</dbReference>
<dbReference type="GO" id="GO:0006542">
    <property type="term" value="P:glutamine biosynthetic process"/>
    <property type="evidence" value="ECO:0007669"/>
    <property type="project" value="InterPro"/>
</dbReference>
<sequence length="468" mass="52537">MYVSGRRPTGSKDLHCGRMKIPGPLYINSNIEMIKQQIAREDIHFIRFEVADLHGFPRSKIIPERFFHEKAVSGIHVSRSYLEPNMNPIDSEADHKKAIYFNSDIVLKPDLSTFRVLPWAEKTGKVICDAYTIMGDSLLTYPRYLAKQLLMQLQESGFSLHASFNYEFCIFGVAETVDSKKVVFPAATLVTDNDQLFLQELFDGMYYIGGNIESFCSSSTPGQMEISFQPEYGLTAADNAFTFRAALKEVAKKYGYISSFCNDVGGIYNSGVFSHSLWDSSGTKNLFIDGNQIQELTDIGRKWLSGLLFHSAALSCLVAPGVSCRKHFAKGAKDPQESIGATYGFNDNSCSYNVKCHCSSGTYIENKLCSAAANPYLVLAATVAAGLDGIRRGLDLFIDTNRKFSPHQFKMHSVPMKMEDALSALKEDRYIRAALGDVFIHYFIAVKQHELETEEMDTERNKFLEYFI</sequence>
<accession>A0A803JKF1</accession>
<reference evidence="10" key="2">
    <citation type="submission" date="2021-03" db="UniProtKB">
        <authorList>
            <consortium name="Ensembl"/>
        </authorList>
    </citation>
    <scope>IDENTIFICATION</scope>
</reference>
<evidence type="ECO:0000256" key="1">
    <source>
        <dbReference type="ARBA" id="ARBA00009897"/>
    </source>
</evidence>
<proteinExistence type="inferred from homology"/>
<evidence type="ECO:0000256" key="6">
    <source>
        <dbReference type="PROSITE-ProRule" id="PRU01330"/>
    </source>
</evidence>
<evidence type="ECO:0000313" key="10">
    <source>
        <dbReference type="Ensembl" id="ENSXETP00000108432"/>
    </source>
</evidence>
<dbReference type="InterPro" id="IPR014746">
    <property type="entry name" value="Gln_synth/guanido_kin_cat_dom"/>
</dbReference>
<dbReference type="PROSITE" id="PS51987">
    <property type="entry name" value="GS_CATALYTIC"/>
    <property type="match status" value="1"/>
</dbReference>
<reference evidence="10" key="1">
    <citation type="journal article" date="2010" name="Science">
        <title>The genome of the Western clawed frog Xenopus tropicalis.</title>
        <authorList>
            <person name="Hellsten U."/>
            <person name="Harland R.M."/>
            <person name="Gilchrist M.J."/>
            <person name="Hendrix D."/>
            <person name="Jurka J."/>
            <person name="Kapitonov V."/>
            <person name="Ovcharenko I."/>
            <person name="Putnam N.H."/>
            <person name="Shu S."/>
            <person name="Taher L."/>
            <person name="Blitz I.L."/>
            <person name="Blumberg B."/>
            <person name="Dichmann D.S."/>
            <person name="Dubchak I."/>
            <person name="Amaya E."/>
            <person name="Detter J.C."/>
            <person name="Fletcher R."/>
            <person name="Gerhard D.S."/>
            <person name="Goodstein D."/>
            <person name="Graves T."/>
            <person name="Grigoriev I.V."/>
            <person name="Grimwood J."/>
            <person name="Kawashima T."/>
            <person name="Lindquist E."/>
            <person name="Lucas S.M."/>
            <person name="Mead P.E."/>
            <person name="Mitros T."/>
            <person name="Ogino H."/>
            <person name="Ohta Y."/>
            <person name="Poliakov A.V."/>
            <person name="Pollet N."/>
            <person name="Robert J."/>
            <person name="Salamov A."/>
            <person name="Sater A.K."/>
            <person name="Schmutz J."/>
            <person name="Terry A."/>
            <person name="Vize P.D."/>
            <person name="Warren W.C."/>
            <person name="Wells D."/>
            <person name="Wills A."/>
            <person name="Wilson R.K."/>
            <person name="Zimmerman L.B."/>
            <person name="Zorn A.M."/>
            <person name="Grainger R."/>
            <person name="Grammer T."/>
            <person name="Khokha M.K."/>
            <person name="Richardson P.M."/>
            <person name="Rokhsar D.S."/>
        </authorList>
    </citation>
    <scope>NUCLEOTIDE SEQUENCE [LARGE SCALE GENOMIC DNA]</scope>
    <source>
        <strain evidence="10">Nigerian</strain>
    </source>
</reference>
<evidence type="ECO:0000256" key="2">
    <source>
        <dbReference type="ARBA" id="ARBA00037583"/>
    </source>
</evidence>
<evidence type="ECO:0000256" key="4">
    <source>
        <dbReference type="ARBA" id="ARBA00039404"/>
    </source>
</evidence>
<feature type="domain" description="GS catalytic" evidence="9">
    <location>
        <begin position="142"/>
        <end position="468"/>
    </location>
</feature>
<feature type="domain" description="GS beta-grasp" evidence="8">
    <location>
        <begin position="41"/>
        <end position="135"/>
    </location>
</feature>
<dbReference type="AlphaFoldDB" id="A0A803JKF1"/>
<dbReference type="Gene3D" id="3.30.590.10">
    <property type="entry name" value="Glutamine synthetase/guanido kinase, catalytic domain"/>
    <property type="match status" value="1"/>
</dbReference>
<dbReference type="GeneTree" id="ENSGT00390000013639"/>
<protein>
    <recommendedName>
        <fullName evidence="4">Lengsin</fullName>
    </recommendedName>
    <alternativeName>
        <fullName evidence="5">Glutamate-ammonia ligase domain-containing protein 1</fullName>
    </alternativeName>
</protein>
<dbReference type="Gene3D" id="3.10.20.70">
    <property type="entry name" value="Glutamine synthetase, N-terminal domain"/>
    <property type="match status" value="1"/>
</dbReference>
<dbReference type="PANTHER" id="PTHR43407">
    <property type="entry name" value="GLUTAMINE SYNTHETASE"/>
    <property type="match status" value="1"/>
</dbReference>
<comment type="subunit">
    <text evidence="3">Dodecamer. Interacts with BFSP2 and VIM.</text>
</comment>
<dbReference type="SUPFAM" id="SSF54368">
    <property type="entry name" value="Glutamine synthetase, N-terminal domain"/>
    <property type="match status" value="1"/>
</dbReference>
<dbReference type="Ensembl" id="ENSXETT00000123958">
    <property type="protein sequence ID" value="ENSXETP00000108432"/>
    <property type="gene ID" value="ENSXETG00000044196"/>
</dbReference>
<dbReference type="InterPro" id="IPR008146">
    <property type="entry name" value="Gln_synth_cat_dom"/>
</dbReference>
<dbReference type="InterPro" id="IPR036651">
    <property type="entry name" value="Gln_synt_N_sf"/>
</dbReference>
<organism evidence="10">
    <name type="scientific">Xenopus tropicalis</name>
    <name type="common">Western clawed frog</name>
    <name type="synonym">Silurana tropicalis</name>
    <dbReference type="NCBI Taxonomy" id="8364"/>
    <lineage>
        <taxon>Eukaryota</taxon>
        <taxon>Metazoa</taxon>
        <taxon>Chordata</taxon>
        <taxon>Craniata</taxon>
        <taxon>Vertebrata</taxon>
        <taxon>Euteleostomi</taxon>
        <taxon>Amphibia</taxon>
        <taxon>Batrachia</taxon>
        <taxon>Anura</taxon>
        <taxon>Pipoidea</taxon>
        <taxon>Pipidae</taxon>
        <taxon>Xenopodinae</taxon>
        <taxon>Xenopus</taxon>
        <taxon>Silurana</taxon>
    </lineage>
</organism>
<evidence type="ECO:0000259" key="9">
    <source>
        <dbReference type="PROSITE" id="PS51987"/>
    </source>
</evidence>
<name>A0A803JKF1_XENTR</name>
<dbReference type="SMART" id="SM01230">
    <property type="entry name" value="Gln-synt_C"/>
    <property type="match status" value="1"/>
</dbReference>
<dbReference type="PROSITE" id="PS51986">
    <property type="entry name" value="GS_BETA_GRASP"/>
    <property type="match status" value="1"/>
</dbReference>
<comment type="function">
    <text evidence="2">May act as a component of the cytoskeleton or as a chaperone for the reorganization of intermediate filament proteins during terminal differentiation in the lens. Does not seem to have enzymatic activity.</text>
</comment>
<evidence type="ECO:0000256" key="3">
    <source>
        <dbReference type="ARBA" id="ARBA00038790"/>
    </source>
</evidence>
<comment type="similarity">
    <text evidence="1 6 7">Belongs to the glutamine synthetase family.</text>
</comment>
<dbReference type="FunFam" id="3.30.590.10:FF:000009">
    <property type="entry name" value="Lengsin, lens protein with glutamine synthetase domain"/>
    <property type="match status" value="1"/>
</dbReference>
<dbReference type="SUPFAM" id="SSF55931">
    <property type="entry name" value="Glutamine synthetase/guanido kinase"/>
    <property type="match status" value="1"/>
</dbReference>
<evidence type="ECO:0000259" key="8">
    <source>
        <dbReference type="PROSITE" id="PS51986"/>
    </source>
</evidence>
<dbReference type="FunFam" id="3.10.20.70:FF:000007">
    <property type="entry name" value="LOW QUALITY PROTEIN: lengsin"/>
    <property type="match status" value="1"/>
</dbReference>